<dbReference type="Pfam" id="PF19895">
    <property type="entry name" value="DUF6368"/>
    <property type="match status" value="1"/>
</dbReference>
<proteinExistence type="predicted"/>
<accession>A0ABV1VTL2</accession>
<gene>
    <name evidence="1" type="ORF">ABT322_40265</name>
</gene>
<organism evidence="1 2">
    <name type="scientific">Streptomyces flaveolus</name>
    <dbReference type="NCBI Taxonomy" id="67297"/>
    <lineage>
        <taxon>Bacteria</taxon>
        <taxon>Bacillati</taxon>
        <taxon>Actinomycetota</taxon>
        <taxon>Actinomycetes</taxon>
        <taxon>Kitasatosporales</taxon>
        <taxon>Streptomycetaceae</taxon>
        <taxon>Streptomyces</taxon>
    </lineage>
</organism>
<evidence type="ECO:0000313" key="1">
    <source>
        <dbReference type="EMBL" id="MER6909827.1"/>
    </source>
</evidence>
<evidence type="ECO:0000313" key="2">
    <source>
        <dbReference type="Proteomes" id="UP001490330"/>
    </source>
</evidence>
<name>A0ABV1VTL2_9ACTN</name>
<comment type="caution">
    <text evidence="1">The sequence shown here is derived from an EMBL/GenBank/DDBJ whole genome shotgun (WGS) entry which is preliminary data.</text>
</comment>
<sequence>MSGPTLVIELAEPLSRAALREFRALMVGLCSRFDEKRPGFFDVNVPAERLGVEDRREEDWRKPFPLPLLGNASADGELTALVVVLGLKEGPVRVSGCGYGGECRVVH</sequence>
<reference evidence="1 2" key="1">
    <citation type="submission" date="2024-06" db="EMBL/GenBank/DDBJ databases">
        <title>The Natural Products Discovery Center: Release of the First 8490 Sequenced Strains for Exploring Actinobacteria Biosynthetic Diversity.</title>
        <authorList>
            <person name="Kalkreuter E."/>
            <person name="Kautsar S.A."/>
            <person name="Yang D."/>
            <person name="Bader C.D."/>
            <person name="Teijaro C.N."/>
            <person name="Fluegel L."/>
            <person name="Davis C.M."/>
            <person name="Simpson J.R."/>
            <person name="Lauterbach L."/>
            <person name="Steele A.D."/>
            <person name="Gui C."/>
            <person name="Meng S."/>
            <person name="Li G."/>
            <person name="Viehrig K."/>
            <person name="Ye F."/>
            <person name="Su P."/>
            <person name="Kiefer A.F."/>
            <person name="Nichols A."/>
            <person name="Cepeda A.J."/>
            <person name="Yan W."/>
            <person name="Fan B."/>
            <person name="Jiang Y."/>
            <person name="Adhikari A."/>
            <person name="Zheng C.-J."/>
            <person name="Schuster L."/>
            <person name="Cowan T.M."/>
            <person name="Smanski M.J."/>
            <person name="Chevrette M.G."/>
            <person name="De Carvalho L.P.S."/>
            <person name="Shen B."/>
        </authorList>
    </citation>
    <scope>NUCLEOTIDE SEQUENCE [LARGE SCALE GENOMIC DNA]</scope>
    <source>
        <strain evidence="1 2">NPDC000632</strain>
    </source>
</reference>
<dbReference type="EMBL" id="JBEPCV010000081">
    <property type="protein sequence ID" value="MER6909827.1"/>
    <property type="molecule type" value="Genomic_DNA"/>
</dbReference>
<dbReference type="RefSeq" id="WP_350722015.1">
    <property type="nucleotide sequence ID" value="NZ_JBEPCO010000033.1"/>
</dbReference>
<dbReference type="InterPro" id="IPR045948">
    <property type="entry name" value="DUF6368"/>
</dbReference>
<protein>
    <submittedName>
        <fullName evidence="1">DUF6368 family protein</fullName>
    </submittedName>
</protein>
<dbReference type="Proteomes" id="UP001490330">
    <property type="component" value="Unassembled WGS sequence"/>
</dbReference>
<keyword evidence="2" id="KW-1185">Reference proteome</keyword>